<gene>
    <name evidence="2" type="primary">LOC114862433</name>
</gene>
<accession>A0A6P7NK78</accession>
<evidence type="ECO:0000313" key="1">
    <source>
        <dbReference type="Proteomes" id="UP000515150"/>
    </source>
</evidence>
<protein>
    <submittedName>
        <fullName evidence="2">Uncharacterized protein LOC114862433 isoform X1</fullName>
    </submittedName>
</protein>
<dbReference type="RefSeq" id="XP_029018555.2">
    <property type="nucleotide sequence ID" value="XM_029162722.3"/>
</dbReference>
<keyword evidence="1" id="KW-1185">Reference proteome</keyword>
<evidence type="ECO:0000313" key="2">
    <source>
        <dbReference type="RefSeq" id="XP_029018555.2"/>
    </source>
</evidence>
<dbReference type="KEGG" id="bspl:114862433"/>
<dbReference type="AlphaFoldDB" id="A0A6P7NK78"/>
<proteinExistence type="predicted"/>
<dbReference type="Proteomes" id="UP000515150">
    <property type="component" value="Chromosome 9"/>
</dbReference>
<reference evidence="2" key="1">
    <citation type="submission" date="2025-08" db="UniProtKB">
        <authorList>
            <consortium name="RefSeq"/>
        </authorList>
    </citation>
    <scope>IDENTIFICATION</scope>
</reference>
<dbReference type="OrthoDB" id="9992297at2759"/>
<name>A0A6P7NK78_BETSP</name>
<sequence>MAEPLACVIPGSSLLWQNIRAAGGHFVIHSQPGRYRYSSYSTGDLRLWRVYFCTTIVCDWWTFSRTSMNLNYKLKLPAISVTRVPGNTRPVRQSRPLGDSPTTYPLISDSGRLCSSNQSIPRLNPLLPPLAQRRTVSLETSAVHYHNQQRALSMQRAEHCRRHQVWRKPFYGTSTEKEEYRKHLIEQLQKQMDEKSAAKTLQLAKRAKEGERLLEMDRLALSRDADLKVQRKTSLLVYRDENKRLMELQWRQQALLRRQEALKERELLGLNHINWRGTLS</sequence>
<organism evidence="1 2">
    <name type="scientific">Betta splendens</name>
    <name type="common">Siamese fighting fish</name>
    <dbReference type="NCBI Taxonomy" id="158456"/>
    <lineage>
        <taxon>Eukaryota</taxon>
        <taxon>Metazoa</taxon>
        <taxon>Chordata</taxon>
        <taxon>Craniata</taxon>
        <taxon>Vertebrata</taxon>
        <taxon>Euteleostomi</taxon>
        <taxon>Actinopterygii</taxon>
        <taxon>Neopterygii</taxon>
        <taxon>Teleostei</taxon>
        <taxon>Neoteleostei</taxon>
        <taxon>Acanthomorphata</taxon>
        <taxon>Anabantaria</taxon>
        <taxon>Anabantiformes</taxon>
        <taxon>Anabantoidei</taxon>
        <taxon>Osphronemidae</taxon>
        <taxon>Betta</taxon>
    </lineage>
</organism>
<dbReference type="GeneID" id="114862433"/>